<protein>
    <submittedName>
        <fullName evidence="1">Uncharacterized protein</fullName>
    </submittedName>
</protein>
<reference evidence="1 2" key="1">
    <citation type="journal article" name="Nat. Commun.">
        <title>Undinarchaeota illuminate DPANN phylogeny and the impact of gene transfer on archaeal evolution.</title>
        <authorList>
            <person name="Dombrowski N."/>
            <person name="Williams T.A."/>
            <person name="Sun J."/>
            <person name="Woodcroft B.J."/>
            <person name="Lee J.H."/>
            <person name="Minh B.Q."/>
            <person name="Rinke C."/>
            <person name="Spang A."/>
        </authorList>
    </citation>
    <scope>NUCLEOTIDE SEQUENCE [LARGE SCALE GENOMIC DNA]</scope>
    <source>
        <strain evidence="1">MAG_bin17</strain>
    </source>
</reference>
<evidence type="ECO:0000313" key="2">
    <source>
        <dbReference type="Proteomes" id="UP000604391"/>
    </source>
</evidence>
<organism evidence="1 2">
    <name type="scientific">Candidatus Undinarchaeum marinum</name>
    <dbReference type="NCBI Taxonomy" id="2756141"/>
    <lineage>
        <taxon>Archaea</taxon>
        <taxon>Candidatus Undinarchaeota</taxon>
        <taxon>Candidatus Undinarchaeia</taxon>
        <taxon>Candidatus Undinarchaeales</taxon>
        <taxon>Candidatus Undinarchaeaceae</taxon>
        <taxon>Candidatus Undinarchaeum</taxon>
    </lineage>
</organism>
<proteinExistence type="predicted"/>
<dbReference type="EMBL" id="DVAD01000016">
    <property type="protein sequence ID" value="HIJ99842.1"/>
    <property type="molecule type" value="Genomic_DNA"/>
</dbReference>
<dbReference type="Proteomes" id="UP000604391">
    <property type="component" value="Unassembled WGS sequence"/>
</dbReference>
<gene>
    <name evidence="1" type="ORF">H1011_03435</name>
</gene>
<keyword evidence="2" id="KW-1185">Reference proteome</keyword>
<name>A0A832XLG1_9ARCH</name>
<accession>A0A832XLG1</accession>
<evidence type="ECO:0000313" key="1">
    <source>
        <dbReference type="EMBL" id="HIJ99842.1"/>
    </source>
</evidence>
<sequence>MAKGIISCPKCGHAQDMEIPEAICQFSYLCFGCKETILSETKCCVFCDYGDKPCHSGKKEAEVMIVE</sequence>
<dbReference type="InterPro" id="IPR047677">
    <property type="entry name" value="GDCCVxC"/>
</dbReference>
<comment type="caution">
    <text evidence="1">The sequence shown here is derived from an EMBL/GenBank/DDBJ whole genome shotgun (WGS) entry which is preliminary data.</text>
</comment>
<dbReference type="AlphaFoldDB" id="A0A832XLG1"/>
<dbReference type="NCBIfam" id="NF041374">
    <property type="entry name" value="GDCCVxC"/>
    <property type="match status" value="1"/>
</dbReference>